<keyword evidence="3" id="KW-1185">Reference proteome</keyword>
<protein>
    <submittedName>
        <fullName evidence="2">Uncharacterized protein</fullName>
    </submittedName>
</protein>
<feature type="region of interest" description="Disordered" evidence="1">
    <location>
        <begin position="132"/>
        <end position="180"/>
    </location>
</feature>
<feature type="compositionally biased region" description="Polar residues" evidence="1">
    <location>
        <begin position="16"/>
        <end position="29"/>
    </location>
</feature>
<gene>
    <name evidence="2" type="ORF">B9479_005039</name>
</gene>
<sequence length="547" mass="58615">MPNSKNPADPFATILLRTSSARRPTSSKLSEPIPLTPLQGSRLSEDSSSGPSSLRGKPRSRPTTPKSDDLGETLPLSRPSSKRGKEVDAGTTKDSWGRQRAEQAGGNPERMKEDAAMEKWRKWVVEQPLQSGVPSISPLKGKGSPVNGVTNSVLKTPSAFDTRGQSDPETSPRASSALASPFYSSGFGSPGDGGEIYNTDSVLALRDVELAVGDDAWSNAERAKSAPRRMSNKPRLSEIPNPFGDVATRLGSRRVRPIVLELIQALGHFLDVVWSTTYPERSCPWITDDTEECPVTPSVRKTKRARHTDSDPTITSELVWKSPMITAVQEGKRTGHVPTRPTSKDLGFWRDEVEFGIRDVDEVVGVKKGLGRAFGNALKEGRYGPSDAGNALGQNGEGAGMARLLNDLEEAIWGDAPPRPTDLAFELPADFDPYALLDESELMVGGASGMGGAHPKAGSALVDLLGASSSSSGTPITSGPSYDSLPDFNVNLASPVEDSIKAKEVKSKQRMGGLIPGIESIEGAEGMTLEELGRRRHREWLASRAKA</sequence>
<comment type="caution">
    <text evidence="2">The sequence shown here is derived from an EMBL/GenBank/DDBJ whole genome shotgun (WGS) entry which is preliminary data.</text>
</comment>
<proteinExistence type="predicted"/>
<dbReference type="AlphaFoldDB" id="A0A5D3AW11"/>
<name>A0A5D3AW11_9TREE</name>
<dbReference type="Proteomes" id="UP000322245">
    <property type="component" value="Unassembled WGS sequence"/>
</dbReference>
<feature type="region of interest" description="Disordered" evidence="1">
    <location>
        <begin position="1"/>
        <end position="117"/>
    </location>
</feature>
<feature type="compositionally biased region" description="Low complexity" evidence="1">
    <location>
        <begin position="38"/>
        <end position="55"/>
    </location>
</feature>
<dbReference type="EMBL" id="NIDF01000064">
    <property type="protein sequence ID" value="TYJ54280.1"/>
    <property type="molecule type" value="Genomic_DNA"/>
</dbReference>
<feature type="compositionally biased region" description="Polar residues" evidence="1">
    <location>
        <begin position="163"/>
        <end position="178"/>
    </location>
</feature>
<organism evidence="2 3">
    <name type="scientific">Cryptococcus floricola</name>
    <dbReference type="NCBI Taxonomy" id="2591691"/>
    <lineage>
        <taxon>Eukaryota</taxon>
        <taxon>Fungi</taxon>
        <taxon>Dikarya</taxon>
        <taxon>Basidiomycota</taxon>
        <taxon>Agaricomycotina</taxon>
        <taxon>Tremellomycetes</taxon>
        <taxon>Tremellales</taxon>
        <taxon>Cryptococcaceae</taxon>
        <taxon>Cryptococcus</taxon>
    </lineage>
</organism>
<accession>A0A5D3AW11</accession>
<reference evidence="2 3" key="1">
    <citation type="submission" date="2017-05" db="EMBL/GenBank/DDBJ databases">
        <title>The Genome Sequence of Tsuchiyaea wingfieldii DSM 27421.</title>
        <authorList>
            <person name="Cuomo C."/>
            <person name="Passer A."/>
            <person name="Billmyre B."/>
            <person name="Heitman J."/>
        </authorList>
    </citation>
    <scope>NUCLEOTIDE SEQUENCE [LARGE SCALE GENOMIC DNA]</scope>
    <source>
        <strain evidence="2 3">DSM 27421</strain>
    </source>
</reference>
<evidence type="ECO:0000313" key="3">
    <source>
        <dbReference type="Proteomes" id="UP000322245"/>
    </source>
</evidence>
<evidence type="ECO:0000313" key="2">
    <source>
        <dbReference type="EMBL" id="TYJ54280.1"/>
    </source>
</evidence>
<evidence type="ECO:0000256" key="1">
    <source>
        <dbReference type="SAM" id="MobiDB-lite"/>
    </source>
</evidence>